<dbReference type="EMBL" id="SPMX01000050">
    <property type="protein sequence ID" value="NMQ06628.1"/>
    <property type="molecule type" value="Genomic_DNA"/>
</dbReference>
<dbReference type="Proteomes" id="UP000886469">
    <property type="component" value="Unassembled WGS sequence"/>
</dbReference>
<evidence type="ECO:0000313" key="2">
    <source>
        <dbReference type="EMBL" id="NMQ06628.1"/>
    </source>
</evidence>
<reference evidence="2" key="1">
    <citation type="submission" date="2019-03" db="EMBL/GenBank/DDBJ databases">
        <title>Metabolic reconstructions from genomes of highly enriched 'Candidatus Accumulibacter' and 'Candidatus Competibacter' bioreactor populations.</title>
        <authorList>
            <person name="Annavajhala M.K."/>
            <person name="Welles L."/>
            <person name="Abbas B."/>
            <person name="Sorokin D."/>
            <person name="Park H."/>
            <person name="Van Loosdrecht M."/>
            <person name="Chandran K."/>
        </authorList>
    </citation>
    <scope>NUCLEOTIDE SEQUENCE</scope>
    <source>
        <strain evidence="2">SBR_L</strain>
    </source>
</reference>
<accession>A0ABX1TC34</accession>
<organism evidence="2 3">
    <name type="scientific">Candidatus Accumulibacter contiguus</name>
    <dbReference type="NCBI Taxonomy" id="2954381"/>
    <lineage>
        <taxon>Bacteria</taxon>
        <taxon>Pseudomonadati</taxon>
        <taxon>Pseudomonadota</taxon>
        <taxon>Betaproteobacteria</taxon>
        <taxon>Candidatus Accumulibacter</taxon>
    </lineage>
</organism>
<keyword evidence="3" id="KW-1185">Reference proteome</keyword>
<proteinExistence type="predicted"/>
<protein>
    <recommendedName>
        <fullName evidence="4">Secreted protein</fullName>
    </recommendedName>
</protein>
<feature type="region of interest" description="Disordered" evidence="1">
    <location>
        <begin position="59"/>
        <end position="100"/>
    </location>
</feature>
<comment type="caution">
    <text evidence="2">The sequence shown here is derived from an EMBL/GenBank/DDBJ whole genome shotgun (WGS) entry which is preliminary data.</text>
</comment>
<evidence type="ECO:0000313" key="3">
    <source>
        <dbReference type="Proteomes" id="UP000886469"/>
    </source>
</evidence>
<name>A0ABX1TC34_9PROT</name>
<feature type="compositionally biased region" description="Basic residues" evidence="1">
    <location>
        <begin position="81"/>
        <end position="92"/>
    </location>
</feature>
<evidence type="ECO:0000256" key="1">
    <source>
        <dbReference type="SAM" id="MobiDB-lite"/>
    </source>
</evidence>
<dbReference type="RefSeq" id="WP_211203457.1">
    <property type="nucleotide sequence ID" value="NZ_SPMX01000050.1"/>
</dbReference>
<evidence type="ECO:0008006" key="4">
    <source>
        <dbReference type="Google" id="ProtNLM"/>
    </source>
</evidence>
<sequence length="100" mass="11453">MTGGLALLAASRRGTVFLVPRVSRIRHKKCPAQQTLEIFCTRHGFPSLSPKCGATARCSAHYERMRKGKKRRRKKTEERGRRVKKTFRGKSSKKIDEENP</sequence>
<gene>
    <name evidence="2" type="ORF">E4Q08_15940</name>
</gene>